<dbReference type="EMBL" id="FRBL01000003">
    <property type="protein sequence ID" value="SHL43957.1"/>
    <property type="molecule type" value="Genomic_DNA"/>
</dbReference>
<feature type="transmembrane region" description="Helical" evidence="1">
    <location>
        <begin position="25"/>
        <end position="52"/>
    </location>
</feature>
<keyword evidence="1" id="KW-0472">Membrane</keyword>
<gene>
    <name evidence="2" type="ORF">SAMN05444266_103344</name>
</gene>
<name>A0A1M7AMU3_9BACT</name>
<sequence length="94" mass="10620">MQQHSCSCKKAEKVRRPVFRRILHFIRWAMPGVGLALIPKCPVCLAAYIAVGTGLGIPITTARYLRWGLIALCVSAIIYLAIRQLSAFRRRRLL</sequence>
<evidence type="ECO:0000256" key="1">
    <source>
        <dbReference type="SAM" id="Phobius"/>
    </source>
</evidence>
<dbReference type="STRING" id="1419482.SAMN05444266_103344"/>
<dbReference type="AlphaFoldDB" id="A0A1M7AMU3"/>
<organism evidence="2 3">
    <name type="scientific">Chitinophaga jiangningensis</name>
    <dbReference type="NCBI Taxonomy" id="1419482"/>
    <lineage>
        <taxon>Bacteria</taxon>
        <taxon>Pseudomonadati</taxon>
        <taxon>Bacteroidota</taxon>
        <taxon>Chitinophagia</taxon>
        <taxon>Chitinophagales</taxon>
        <taxon>Chitinophagaceae</taxon>
        <taxon>Chitinophaga</taxon>
    </lineage>
</organism>
<protein>
    <submittedName>
        <fullName evidence="2">Uncharacterized protein</fullName>
    </submittedName>
</protein>
<dbReference type="RefSeq" id="WP_143159884.1">
    <property type="nucleotide sequence ID" value="NZ_FRBL01000003.1"/>
</dbReference>
<dbReference type="OrthoDB" id="674180at2"/>
<keyword evidence="1" id="KW-0812">Transmembrane</keyword>
<dbReference type="Proteomes" id="UP000184420">
    <property type="component" value="Unassembled WGS sequence"/>
</dbReference>
<evidence type="ECO:0000313" key="2">
    <source>
        <dbReference type="EMBL" id="SHL43957.1"/>
    </source>
</evidence>
<keyword evidence="3" id="KW-1185">Reference proteome</keyword>
<reference evidence="2 3" key="1">
    <citation type="submission" date="2016-11" db="EMBL/GenBank/DDBJ databases">
        <authorList>
            <person name="Jaros S."/>
            <person name="Januszkiewicz K."/>
            <person name="Wedrychowicz H."/>
        </authorList>
    </citation>
    <scope>NUCLEOTIDE SEQUENCE [LARGE SCALE GENOMIC DNA]</scope>
    <source>
        <strain evidence="2 3">DSM 27406</strain>
    </source>
</reference>
<keyword evidence="1" id="KW-1133">Transmembrane helix</keyword>
<proteinExistence type="predicted"/>
<feature type="transmembrane region" description="Helical" evidence="1">
    <location>
        <begin position="64"/>
        <end position="82"/>
    </location>
</feature>
<evidence type="ECO:0000313" key="3">
    <source>
        <dbReference type="Proteomes" id="UP000184420"/>
    </source>
</evidence>
<accession>A0A1M7AMU3</accession>